<proteinExistence type="inferred from homology"/>
<dbReference type="Pfam" id="PF00232">
    <property type="entry name" value="Glyco_hydro_1"/>
    <property type="match status" value="1"/>
</dbReference>
<evidence type="ECO:0000256" key="6">
    <source>
        <dbReference type="ARBA" id="ARBA00023326"/>
    </source>
</evidence>
<keyword evidence="4" id="KW-0119">Carbohydrate metabolism</keyword>
<comment type="catalytic activity">
    <reaction evidence="7">
        <text>Hydrolysis of terminal, non-reducing beta-D-glucosyl residues with release of beta-D-glucose.</text>
        <dbReference type="EC" id="3.2.1.21"/>
    </reaction>
</comment>
<gene>
    <name evidence="8" type="ORF">KS419_19370</name>
</gene>
<keyword evidence="5 7" id="KW-0326">Glycosidase</keyword>
<dbReference type="EMBL" id="JAHQCS010000154">
    <property type="protein sequence ID" value="MBU9713895.1"/>
    <property type="molecule type" value="Genomic_DNA"/>
</dbReference>
<organism evidence="8 9">
    <name type="scientific">Evansella tamaricis</name>
    <dbReference type="NCBI Taxonomy" id="2069301"/>
    <lineage>
        <taxon>Bacteria</taxon>
        <taxon>Bacillati</taxon>
        <taxon>Bacillota</taxon>
        <taxon>Bacilli</taxon>
        <taxon>Bacillales</taxon>
        <taxon>Bacillaceae</taxon>
        <taxon>Evansella</taxon>
    </lineage>
</organism>
<evidence type="ECO:0000313" key="8">
    <source>
        <dbReference type="EMBL" id="MBU9713895.1"/>
    </source>
</evidence>
<evidence type="ECO:0000256" key="4">
    <source>
        <dbReference type="ARBA" id="ARBA00023277"/>
    </source>
</evidence>
<evidence type="ECO:0000256" key="3">
    <source>
        <dbReference type="ARBA" id="ARBA00023001"/>
    </source>
</evidence>
<keyword evidence="9" id="KW-1185">Reference proteome</keyword>
<dbReference type="Proteomes" id="UP000784880">
    <property type="component" value="Unassembled WGS sequence"/>
</dbReference>
<accession>A0ABS6JKI3</accession>
<dbReference type="PANTHER" id="PTHR10353:SF36">
    <property type="entry name" value="LP05116P"/>
    <property type="match status" value="1"/>
</dbReference>
<evidence type="ECO:0000256" key="7">
    <source>
        <dbReference type="RuleBase" id="RU361175"/>
    </source>
</evidence>
<dbReference type="InterPro" id="IPR017736">
    <property type="entry name" value="Glyco_hydro_1_beta-glucosidase"/>
</dbReference>
<evidence type="ECO:0000313" key="9">
    <source>
        <dbReference type="Proteomes" id="UP000784880"/>
    </source>
</evidence>
<dbReference type="GO" id="GO:0004565">
    <property type="term" value="F:beta-galactosidase activity"/>
    <property type="evidence" value="ECO:0007669"/>
    <property type="project" value="UniProtKB-EC"/>
</dbReference>
<name>A0ABS6JKI3_9BACI</name>
<keyword evidence="6" id="KW-0624">Polysaccharide degradation</keyword>
<sequence length="447" mass="52131">MAIIQFPKDLKWGTATASYQIEGAAYEDGRGLSIWDTFSHTPGKVINGDTGDVACDSYHRYEEDIELMKELGIDVYRFSVSWPRIYPKGRGEINPKGLEFYHKFVDKLLENGIEPMCTLYHWDLPQALQDEGGWNNRETIDAFVTYAETMFREFSGKIKSWITLNEPWCTSFLSNYEGAHAPGNTDLQLATNISHHLLLAHGKAVKKYREMGLDGEIGYAPNTTWLEPFSNRQEDIDASRREVAWYLEWFMDPVFKGEYPQFMVDWFEKKGVTLPIQEGDLEEIKQPIDFMGINYYTGRVCRYKEDNGLFDSEYVDLRYDLTDIGWPIYPDGFYSVLSYITERYGKVPIYITENGSCYNEEPVDGRVKDEGRIEYLKQHLTALNRAMDSGVNIKGYLTWSLMDNFEWAEGYSMRFGIVFVDFNTLERTKKDSFYWYKNFLNAKWFEA</sequence>
<comment type="similarity">
    <text evidence="1 7">Belongs to the glycosyl hydrolase 1 family.</text>
</comment>
<dbReference type="PANTHER" id="PTHR10353">
    <property type="entry name" value="GLYCOSYL HYDROLASE"/>
    <property type="match status" value="1"/>
</dbReference>
<dbReference type="RefSeq" id="WP_217068101.1">
    <property type="nucleotide sequence ID" value="NZ_JAHQCS010000154.1"/>
</dbReference>
<comment type="caution">
    <text evidence="8">The sequence shown here is derived from an EMBL/GenBank/DDBJ whole genome shotgun (WGS) entry which is preliminary data.</text>
</comment>
<evidence type="ECO:0000256" key="5">
    <source>
        <dbReference type="ARBA" id="ARBA00023295"/>
    </source>
</evidence>
<dbReference type="NCBIfam" id="TIGR03356">
    <property type="entry name" value="BGL"/>
    <property type="match status" value="1"/>
</dbReference>
<protein>
    <recommendedName>
        <fullName evidence="7">Beta-glucosidase</fullName>
        <ecNumber evidence="7">3.2.1.21</ecNumber>
    </recommendedName>
</protein>
<keyword evidence="3" id="KW-0136">Cellulose degradation</keyword>
<keyword evidence="2 7" id="KW-0378">Hydrolase</keyword>
<evidence type="ECO:0000256" key="2">
    <source>
        <dbReference type="ARBA" id="ARBA00022801"/>
    </source>
</evidence>
<evidence type="ECO:0000256" key="1">
    <source>
        <dbReference type="ARBA" id="ARBA00010838"/>
    </source>
</evidence>
<dbReference type="InterPro" id="IPR001360">
    <property type="entry name" value="Glyco_hydro_1"/>
</dbReference>
<dbReference type="EC" id="3.2.1.21" evidence="7"/>
<reference evidence="8 9" key="1">
    <citation type="submission" date="2021-06" db="EMBL/GenBank/DDBJ databases">
        <title>Bacillus sp. RD4P76, an endophyte from a halophyte.</title>
        <authorList>
            <person name="Sun J.-Q."/>
        </authorList>
    </citation>
    <scope>NUCLEOTIDE SEQUENCE [LARGE SCALE GENOMIC DNA]</scope>
    <source>
        <strain evidence="8 9">CGMCC 1.15917</strain>
    </source>
</reference>